<dbReference type="PANTHER" id="PTHR35271:SF1">
    <property type="entry name" value="ABC TRANSPORTER, SUBSTRATE-BINDING LIPOPROTEIN"/>
    <property type="match status" value="1"/>
</dbReference>
<name>A0ABZ1UWG5_9BURK</name>
<sequence length="321" mass="34283">MIRYRLSRPPRAASRAGAALSLLLALLLAGPARAVTAASDTIAVLFPDIGEPYRKVFTEMIDGVELQLGGKVRAIPVGATAGADVQASLRRQGARAVIALGRQGLKTAGALDGSFGIVVGGISALPEPERWRGISLAPDPVLLFSWLKTLVPGVRRVFVVHHPVHSQAIVRQAREAARGHGLELLAFEATDLAAAVRGYHAAFAMSDGRRDALWLPQDSVTVDDSTILPMVLRESWNRGVPLFSSSVLHVRKGVLFALYPDNVALGRDLAVLAQAALVPDETARPGLQPLRAVRVAFNTRTASHLGLDVDSHQHPFDAIFP</sequence>
<keyword evidence="1" id="KW-0732">Signal</keyword>
<dbReference type="EMBL" id="CP136508">
    <property type="protein sequence ID" value="WUR16170.1"/>
    <property type="molecule type" value="Genomic_DNA"/>
</dbReference>
<gene>
    <name evidence="2" type="ORF">E7V67_014015</name>
</gene>
<proteinExistence type="predicted"/>
<dbReference type="PANTHER" id="PTHR35271">
    <property type="entry name" value="ABC TRANSPORTER, SUBSTRATE-BINDING LIPOPROTEIN-RELATED"/>
    <property type="match status" value="1"/>
</dbReference>
<reference evidence="2 3" key="1">
    <citation type="journal article" date="2019" name="Int. J. Syst. Evol. Microbiol.">
        <title>The Draft Whole-Genome Sequence of the Antibiotic Producer Empedobacter haloabium ATCC 31962 Provides Indications for Its Taxonomic Reclassification.</title>
        <authorList>
            <person name="Miess H."/>
            <person name="Arlt P."/>
            <person name="Apel A.K."/>
            <person name="Weber T."/>
            <person name="Nieselt K."/>
            <person name="Hanssen F."/>
            <person name="Czemmel S."/>
            <person name="Nahnsen S."/>
            <person name="Gross H."/>
        </authorList>
    </citation>
    <scope>NUCLEOTIDE SEQUENCE [LARGE SCALE GENOMIC DNA]</scope>
    <source>
        <strain evidence="2 3">ATCC 31962</strain>
    </source>
</reference>
<protein>
    <recommendedName>
        <fullName evidence="4">ABC transporter substrate-binding protein</fullName>
    </recommendedName>
</protein>
<dbReference type="InterPro" id="IPR007487">
    <property type="entry name" value="ABC_transpt-TYRBP-like"/>
</dbReference>
<dbReference type="Proteomes" id="UP000321323">
    <property type="component" value="Chromosome"/>
</dbReference>
<organism evidence="2 3">
    <name type="scientific">[Empedobacter] haloabium</name>
    <dbReference type="NCBI Taxonomy" id="592317"/>
    <lineage>
        <taxon>Bacteria</taxon>
        <taxon>Pseudomonadati</taxon>
        <taxon>Pseudomonadota</taxon>
        <taxon>Betaproteobacteria</taxon>
        <taxon>Burkholderiales</taxon>
        <taxon>Oxalobacteraceae</taxon>
        <taxon>Telluria group</taxon>
        <taxon>Telluria group incertae sedis</taxon>
    </lineage>
</organism>
<evidence type="ECO:0000256" key="1">
    <source>
        <dbReference type="SAM" id="SignalP"/>
    </source>
</evidence>
<accession>A0ABZ1UWG5</accession>
<evidence type="ECO:0000313" key="2">
    <source>
        <dbReference type="EMBL" id="WUR16170.1"/>
    </source>
</evidence>
<feature type="chain" id="PRO_5046017116" description="ABC transporter substrate-binding protein" evidence="1">
    <location>
        <begin position="35"/>
        <end position="321"/>
    </location>
</feature>
<evidence type="ECO:0000313" key="3">
    <source>
        <dbReference type="Proteomes" id="UP000321323"/>
    </source>
</evidence>
<evidence type="ECO:0008006" key="4">
    <source>
        <dbReference type="Google" id="ProtNLM"/>
    </source>
</evidence>
<keyword evidence="3" id="KW-1185">Reference proteome</keyword>
<feature type="signal peptide" evidence="1">
    <location>
        <begin position="1"/>
        <end position="34"/>
    </location>
</feature>
<dbReference type="Gene3D" id="3.40.50.2300">
    <property type="match status" value="1"/>
</dbReference>